<evidence type="ECO:0000313" key="3">
    <source>
        <dbReference type="EMBL" id="GAA1667237.1"/>
    </source>
</evidence>
<keyword evidence="4" id="KW-1185">Reference proteome</keyword>
<evidence type="ECO:0000256" key="1">
    <source>
        <dbReference type="SAM" id="MobiDB-lite"/>
    </source>
</evidence>
<feature type="transmembrane region" description="Helical" evidence="2">
    <location>
        <begin position="54"/>
        <end position="78"/>
    </location>
</feature>
<reference evidence="3 4" key="1">
    <citation type="journal article" date="2019" name="Int. J. Syst. Evol. Microbiol.">
        <title>The Global Catalogue of Microorganisms (GCM) 10K type strain sequencing project: providing services to taxonomists for standard genome sequencing and annotation.</title>
        <authorList>
            <consortium name="The Broad Institute Genomics Platform"/>
            <consortium name="The Broad Institute Genome Sequencing Center for Infectious Disease"/>
            <person name="Wu L."/>
            <person name="Ma J."/>
        </authorList>
    </citation>
    <scope>NUCLEOTIDE SEQUENCE [LARGE SCALE GENOMIC DNA]</scope>
    <source>
        <strain evidence="3 4">JCM 14718</strain>
    </source>
</reference>
<sequence length="421" mass="43353">MLLTGWLDRVLPAAAARRPFRSWRRSRPFWAGVLVIAAGVEIVFYPLAPLATMISIGTAAVAGLTIGLILITAGLFFWFAPQQRMFISIVTMLCSLASLVLSNLGGFIVGMMLGLIGSSMAFGWRPYRARKPTTPADGEAHDGRTTEGHPAILSLVLLVIVTPTGTVPQPLAPCPSATAAPGLLGSLLPGVLPSASQDCQQLGPPPLDLPPPGGATSPVLPPVVLPPAGPPVQPPGVTLPVLPPVPPAVPGGSRPAGTPPSSRTTPLDASAPPGQLVVATGRTRVTSATMSATNVTIFGRTTVPTINGPLAVLHLRIGAASLTNYRLDSPGGVIRLATRLDLSNIDLYTTTFTARIAVPGTSLGLLPLTLTPALLPVSLPTGVPVPLLSATDLTYDQPLIVGGPIRLTGWRIDITSPAPSP</sequence>
<gene>
    <name evidence="3" type="ORF">GCM10009765_15900</name>
</gene>
<keyword evidence="2" id="KW-0812">Transmembrane</keyword>
<name>A0ABN2G968_9ACTN</name>
<evidence type="ECO:0000256" key="2">
    <source>
        <dbReference type="SAM" id="Phobius"/>
    </source>
</evidence>
<protein>
    <submittedName>
        <fullName evidence="3">Uncharacterized protein</fullName>
    </submittedName>
</protein>
<feature type="compositionally biased region" description="Pro residues" evidence="1">
    <location>
        <begin position="203"/>
        <end position="220"/>
    </location>
</feature>
<dbReference type="RefSeq" id="WP_344308510.1">
    <property type="nucleotide sequence ID" value="NZ_BAAANY010000005.1"/>
</dbReference>
<comment type="caution">
    <text evidence="3">The sequence shown here is derived from an EMBL/GenBank/DDBJ whole genome shotgun (WGS) entry which is preliminary data.</text>
</comment>
<keyword evidence="2" id="KW-1133">Transmembrane helix</keyword>
<feature type="region of interest" description="Disordered" evidence="1">
    <location>
        <begin position="195"/>
        <end position="220"/>
    </location>
</feature>
<organism evidence="3 4">
    <name type="scientific">Fodinicola feengrottensis</name>
    <dbReference type="NCBI Taxonomy" id="435914"/>
    <lineage>
        <taxon>Bacteria</taxon>
        <taxon>Bacillati</taxon>
        <taxon>Actinomycetota</taxon>
        <taxon>Actinomycetes</taxon>
        <taxon>Mycobacteriales</taxon>
        <taxon>Fodinicola</taxon>
    </lineage>
</organism>
<proteinExistence type="predicted"/>
<keyword evidence="2" id="KW-0472">Membrane</keyword>
<dbReference type="Pfam" id="PF19609">
    <property type="entry name" value="DUF6114"/>
    <property type="match status" value="1"/>
</dbReference>
<evidence type="ECO:0000313" key="4">
    <source>
        <dbReference type="Proteomes" id="UP001500618"/>
    </source>
</evidence>
<dbReference type="EMBL" id="BAAANY010000005">
    <property type="protein sequence ID" value="GAA1667237.1"/>
    <property type="molecule type" value="Genomic_DNA"/>
</dbReference>
<feature type="transmembrane region" description="Helical" evidence="2">
    <location>
        <begin position="28"/>
        <end position="48"/>
    </location>
</feature>
<dbReference type="Proteomes" id="UP001500618">
    <property type="component" value="Unassembled WGS sequence"/>
</dbReference>
<accession>A0ABN2G968</accession>
<feature type="region of interest" description="Disordered" evidence="1">
    <location>
        <begin position="243"/>
        <end position="274"/>
    </location>
</feature>
<dbReference type="InterPro" id="IPR046096">
    <property type="entry name" value="DUF6114"/>
</dbReference>